<dbReference type="PANTHER" id="PTHR11439">
    <property type="entry name" value="GAG-POL-RELATED RETROTRANSPOSON"/>
    <property type="match status" value="1"/>
</dbReference>
<gene>
    <name evidence="1" type="ORF">Tco_0728288</name>
</gene>
<accession>A0ABQ4YLK2</accession>
<name>A0ABQ4YLK2_9ASTR</name>
<sequence>MHNRFEMSMMRELKFFLPLQIHQSPRGKFINQAKYALDIHKKHGMENYDSIGTPMTTKPKLDADLIGIPAKLTKKHLKKVKRIFQYLKNTIHMGLWYLLDFGFELITFSDVDHASSLDTCKSTSGGIHFLGDKLEKVENGIVELYFVGIDYQLANLFTKALLKERFEYLVGRLGMRCLTPAELEALAKETA</sequence>
<comment type="caution">
    <text evidence="1">The sequence shown here is derived from an EMBL/GenBank/DDBJ whole genome shotgun (WGS) entry which is preliminary data.</text>
</comment>
<protein>
    <recommendedName>
        <fullName evidence="3">Retrovirus-related Pol polyprotein from transposon TNT 1-94</fullName>
    </recommendedName>
</protein>
<evidence type="ECO:0000313" key="2">
    <source>
        <dbReference type="Proteomes" id="UP001151760"/>
    </source>
</evidence>
<reference evidence="1" key="2">
    <citation type="submission" date="2022-01" db="EMBL/GenBank/DDBJ databases">
        <authorList>
            <person name="Yamashiro T."/>
            <person name="Shiraishi A."/>
            <person name="Satake H."/>
            <person name="Nakayama K."/>
        </authorList>
    </citation>
    <scope>NUCLEOTIDE SEQUENCE</scope>
</reference>
<proteinExistence type="predicted"/>
<evidence type="ECO:0000313" key="1">
    <source>
        <dbReference type="EMBL" id="GJS78407.1"/>
    </source>
</evidence>
<keyword evidence="2" id="KW-1185">Reference proteome</keyword>
<organism evidence="1 2">
    <name type="scientific">Tanacetum coccineum</name>
    <dbReference type="NCBI Taxonomy" id="301880"/>
    <lineage>
        <taxon>Eukaryota</taxon>
        <taxon>Viridiplantae</taxon>
        <taxon>Streptophyta</taxon>
        <taxon>Embryophyta</taxon>
        <taxon>Tracheophyta</taxon>
        <taxon>Spermatophyta</taxon>
        <taxon>Magnoliopsida</taxon>
        <taxon>eudicotyledons</taxon>
        <taxon>Gunneridae</taxon>
        <taxon>Pentapetalae</taxon>
        <taxon>asterids</taxon>
        <taxon>campanulids</taxon>
        <taxon>Asterales</taxon>
        <taxon>Asteraceae</taxon>
        <taxon>Asteroideae</taxon>
        <taxon>Anthemideae</taxon>
        <taxon>Anthemidinae</taxon>
        <taxon>Tanacetum</taxon>
    </lineage>
</organism>
<reference evidence="1" key="1">
    <citation type="journal article" date="2022" name="Int. J. Mol. Sci.">
        <title>Draft Genome of Tanacetum Coccineum: Genomic Comparison of Closely Related Tanacetum-Family Plants.</title>
        <authorList>
            <person name="Yamashiro T."/>
            <person name="Shiraishi A."/>
            <person name="Nakayama K."/>
            <person name="Satake H."/>
        </authorList>
    </citation>
    <scope>NUCLEOTIDE SEQUENCE</scope>
</reference>
<dbReference type="EMBL" id="BQNB010010523">
    <property type="protein sequence ID" value="GJS78407.1"/>
    <property type="molecule type" value="Genomic_DNA"/>
</dbReference>
<dbReference type="PANTHER" id="PTHR11439:SF463">
    <property type="entry name" value="REVERSE TRANSCRIPTASE TY1_COPIA-TYPE DOMAIN-CONTAINING PROTEIN"/>
    <property type="match status" value="1"/>
</dbReference>
<dbReference type="Proteomes" id="UP001151760">
    <property type="component" value="Unassembled WGS sequence"/>
</dbReference>
<evidence type="ECO:0008006" key="3">
    <source>
        <dbReference type="Google" id="ProtNLM"/>
    </source>
</evidence>